<evidence type="ECO:0000313" key="2">
    <source>
        <dbReference type="Proteomes" id="UP000328092"/>
    </source>
</evidence>
<keyword evidence="2" id="KW-1185">Reference proteome</keyword>
<dbReference type="EMBL" id="CAADFC020000033">
    <property type="protein sequence ID" value="VIO79966.1"/>
    <property type="molecule type" value="Genomic_DNA"/>
</dbReference>
<name>A0A508U0P8_9BRAD</name>
<sequence>MHHRVVDVIDRPGEFAADQIVREIGGQSQIGEAVEQVEHEEQVGRHAVAMGFDMHGDAGLLGQPPPAFEQRNAVGEPARPDVGLQVDVIGAELADQIEHRLQIVHRLRIALRLPDHAVRMEEARDLAREGRIDEADAGAVKPGIADHRELGLQRPFVRIGQPPLHRPERLQDTKLLRHGSGPCRHRRGQFARRGLVGLDVLLIGLRPDPDRHHRAE</sequence>
<accession>A0A508U0P8</accession>
<proteinExistence type="predicted"/>
<organism evidence="1 2">
    <name type="scientific">Bradyrhizobium ivorense</name>
    <dbReference type="NCBI Taxonomy" id="2511166"/>
    <lineage>
        <taxon>Bacteria</taxon>
        <taxon>Pseudomonadati</taxon>
        <taxon>Pseudomonadota</taxon>
        <taxon>Alphaproteobacteria</taxon>
        <taxon>Hyphomicrobiales</taxon>
        <taxon>Nitrobacteraceae</taxon>
        <taxon>Bradyrhizobium</taxon>
    </lineage>
</organism>
<dbReference type="AlphaFoldDB" id="A0A508U0P8"/>
<dbReference type="Proteomes" id="UP000328092">
    <property type="component" value="Unassembled WGS sequence"/>
</dbReference>
<gene>
    <name evidence="1" type="ORF">CI1B_83000</name>
</gene>
<evidence type="ECO:0000313" key="1">
    <source>
        <dbReference type="EMBL" id="VIO79966.1"/>
    </source>
</evidence>
<reference evidence="1" key="1">
    <citation type="submission" date="2019-02" db="EMBL/GenBank/DDBJ databases">
        <authorList>
            <person name="Pothier F.J."/>
        </authorList>
    </citation>
    <scope>NUCLEOTIDE SEQUENCE</scope>
    <source>
        <strain evidence="1">CI-1B</strain>
    </source>
</reference>
<protein>
    <submittedName>
        <fullName evidence="1">Uncharacterized protein</fullName>
    </submittedName>
</protein>
<comment type="caution">
    <text evidence="1">The sequence shown here is derived from an EMBL/GenBank/DDBJ whole genome shotgun (WGS) entry which is preliminary data.</text>
</comment>